<dbReference type="Proteomes" id="UP000018348">
    <property type="component" value="Unassembled WGS sequence"/>
</dbReference>
<reference evidence="2 3" key="2">
    <citation type="submission" date="2013-09" db="EMBL/GenBank/DDBJ databases">
        <title>Whole genome comparison of six Crocosphaera watsonii strains with differing phenotypes.</title>
        <authorList>
            <person name="Bench S.R."/>
            <person name="Heller P."/>
            <person name="Frank I."/>
            <person name="Arciniega M."/>
            <person name="Shilova I.N."/>
            <person name="Zehr J.P."/>
        </authorList>
    </citation>
    <scope>NUCLEOTIDE SEQUENCE [LARGE SCALE GENOMIC DNA]</scope>
    <source>
        <strain evidence="2 3">WH 8502</strain>
    </source>
</reference>
<proteinExistence type="predicted"/>
<sequence>MLPTNRDVFSNVSIIFFESILLLIFLCRLNHLTTNNFYANIAIA</sequence>
<keyword evidence="1" id="KW-1133">Transmembrane helix</keyword>
<evidence type="ECO:0000313" key="3">
    <source>
        <dbReference type="Proteomes" id="UP000018348"/>
    </source>
</evidence>
<gene>
    <name evidence="2" type="ORF">CWATWH8502_981</name>
</gene>
<feature type="transmembrane region" description="Helical" evidence="1">
    <location>
        <begin position="12"/>
        <end position="29"/>
    </location>
</feature>
<name>T2I735_CROWT</name>
<comment type="caution">
    <text evidence="2">The sequence shown here is derived from an EMBL/GenBank/DDBJ whole genome shotgun (WGS) entry which is preliminary data.</text>
</comment>
<evidence type="ECO:0000313" key="2">
    <source>
        <dbReference type="EMBL" id="CCQ48718.1"/>
    </source>
</evidence>
<dbReference type="EMBL" id="CAQK01000005">
    <property type="protein sequence ID" value="CCQ48718.1"/>
    <property type="molecule type" value="Genomic_DNA"/>
</dbReference>
<organism evidence="2 3">
    <name type="scientific">Crocosphaera watsonii WH 8502</name>
    <dbReference type="NCBI Taxonomy" id="423474"/>
    <lineage>
        <taxon>Bacteria</taxon>
        <taxon>Bacillati</taxon>
        <taxon>Cyanobacteriota</taxon>
        <taxon>Cyanophyceae</taxon>
        <taxon>Oscillatoriophycideae</taxon>
        <taxon>Chroococcales</taxon>
        <taxon>Aphanothecaceae</taxon>
        <taxon>Crocosphaera</taxon>
    </lineage>
</organism>
<keyword evidence="1" id="KW-0812">Transmembrane</keyword>
<accession>T2I735</accession>
<dbReference type="AlphaFoldDB" id="T2I735"/>
<evidence type="ECO:0000256" key="1">
    <source>
        <dbReference type="SAM" id="Phobius"/>
    </source>
</evidence>
<protein>
    <submittedName>
        <fullName evidence="2">Uncharacterized protein</fullName>
    </submittedName>
</protein>
<reference evidence="2 3" key="1">
    <citation type="submission" date="2013-01" db="EMBL/GenBank/DDBJ databases">
        <authorList>
            <person name="Bench S."/>
        </authorList>
    </citation>
    <scope>NUCLEOTIDE SEQUENCE [LARGE SCALE GENOMIC DNA]</scope>
    <source>
        <strain evidence="2 3">WH 8502</strain>
    </source>
</reference>
<keyword evidence="1" id="KW-0472">Membrane</keyword>